<feature type="coiled-coil region" evidence="1">
    <location>
        <begin position="268"/>
        <end position="330"/>
    </location>
</feature>
<evidence type="ECO:0000313" key="4">
    <source>
        <dbReference type="Proteomes" id="UP000638918"/>
    </source>
</evidence>
<organism evidence="3 4">
    <name type="scientific">Brevundimonas guildfordensis</name>
    <dbReference type="NCBI Taxonomy" id="2762241"/>
    <lineage>
        <taxon>Bacteria</taxon>
        <taxon>Pseudomonadati</taxon>
        <taxon>Pseudomonadota</taxon>
        <taxon>Alphaproteobacteria</taxon>
        <taxon>Caulobacterales</taxon>
        <taxon>Caulobacteraceae</taxon>
        <taxon>Brevundimonas</taxon>
    </lineage>
</organism>
<reference evidence="3 4" key="1">
    <citation type="submission" date="2020-08" db="EMBL/GenBank/DDBJ databases">
        <title>A Genomic Blueprint of the Chicken Gut Microbiome.</title>
        <authorList>
            <person name="Gilroy R."/>
            <person name="Ravi A."/>
            <person name="Getino M."/>
            <person name="Pursley I."/>
            <person name="Horton D.L."/>
            <person name="Alikhan N.-F."/>
            <person name="Baker D."/>
            <person name="Gharbi K."/>
            <person name="Hall N."/>
            <person name="Watson M."/>
            <person name="Adriaenssens E.M."/>
            <person name="Foster-Nyarko E."/>
            <person name="Jarju S."/>
            <person name="Secka A."/>
            <person name="Antonio M."/>
            <person name="Oren A."/>
            <person name="Chaudhuri R."/>
            <person name="La Ragione R.M."/>
            <person name="Hildebrand F."/>
            <person name="Pallen M.J."/>
        </authorList>
    </citation>
    <scope>NUCLEOTIDE SEQUENCE [LARGE SCALE GENOMIC DNA]</scope>
    <source>
        <strain evidence="3 4">Sa3CVA3</strain>
    </source>
</reference>
<keyword evidence="2" id="KW-1133">Transmembrane helix</keyword>
<comment type="caution">
    <text evidence="3">The sequence shown here is derived from an EMBL/GenBank/DDBJ whole genome shotgun (WGS) entry which is preliminary data.</text>
</comment>
<feature type="transmembrane region" description="Helical" evidence="2">
    <location>
        <begin position="28"/>
        <end position="49"/>
    </location>
</feature>
<name>A0ABR8R0L0_9CAUL</name>
<keyword evidence="2" id="KW-0812">Transmembrane</keyword>
<gene>
    <name evidence="3" type="ORF">H9656_08005</name>
</gene>
<dbReference type="InterPro" id="IPR050445">
    <property type="entry name" value="Bact_polysacc_biosynth/exp"/>
</dbReference>
<evidence type="ECO:0000256" key="2">
    <source>
        <dbReference type="SAM" id="Phobius"/>
    </source>
</evidence>
<dbReference type="RefSeq" id="WP_191743617.1">
    <property type="nucleotide sequence ID" value="NZ_JACSQU010000001.1"/>
</dbReference>
<proteinExistence type="predicted"/>
<keyword evidence="2" id="KW-0472">Membrane</keyword>
<dbReference type="EMBL" id="JACSQU010000001">
    <property type="protein sequence ID" value="MBD7941327.1"/>
    <property type="molecule type" value="Genomic_DNA"/>
</dbReference>
<accession>A0ABR8R0L0</accession>
<feature type="transmembrane region" description="Helical" evidence="2">
    <location>
        <begin position="358"/>
        <end position="380"/>
    </location>
</feature>
<evidence type="ECO:0000313" key="3">
    <source>
        <dbReference type="EMBL" id="MBD7941327.1"/>
    </source>
</evidence>
<dbReference type="Proteomes" id="UP000638918">
    <property type="component" value="Unassembled WGS sequence"/>
</dbReference>
<protein>
    <submittedName>
        <fullName evidence="3">Chain-length determining protein</fullName>
    </submittedName>
</protein>
<evidence type="ECO:0000256" key="1">
    <source>
        <dbReference type="SAM" id="Coils"/>
    </source>
</evidence>
<sequence length="386" mass="42051">MADSKLQYLGSLPKMLPGPSATGKKRKLPIAFLIVVGVPTALAAIYYLLIASPRYVSEAHFVVRSANVSQPTAVGMALNVVGFSTSVNEAFAVHEYLTSRDGMKEMQKRFDLRAILGRPGADALSRYPRPWEGDSEESLYKAFQRFLTVGHDSGTGISTIRVQAFSAREAQALNLAMLDSGETLINQLNERAAANALRDAERDRQAALAAAETAKQALTAFRTSTRFLDPRAEAAESTQVSVTLLVSIAQLKAERDQLAAEAPASPQLPILNRRIAGLERQVEDARARLAGGADSLAPKLGAYEDLVLQREIAERRVSQAEASLLTAQQDASRQKLYLERIVSPSLPDKGSEPRRLRAILTIFASSLLAYAIGWLVWAGIREHRQS</sequence>
<keyword evidence="4" id="KW-1185">Reference proteome</keyword>
<dbReference type="PANTHER" id="PTHR32309:SF13">
    <property type="entry name" value="FERRIC ENTEROBACTIN TRANSPORT PROTEIN FEPE"/>
    <property type="match status" value="1"/>
</dbReference>
<keyword evidence="1" id="KW-0175">Coiled coil</keyword>
<dbReference type="PANTHER" id="PTHR32309">
    <property type="entry name" value="TYROSINE-PROTEIN KINASE"/>
    <property type="match status" value="1"/>
</dbReference>